<dbReference type="SUPFAM" id="SSF55347">
    <property type="entry name" value="Glyceraldehyde-3-phosphate dehydrogenase-like, C-terminal domain"/>
    <property type="match status" value="1"/>
</dbReference>
<organism evidence="3">
    <name type="scientific">marine metagenome</name>
    <dbReference type="NCBI Taxonomy" id="408172"/>
    <lineage>
        <taxon>unclassified sequences</taxon>
        <taxon>metagenomes</taxon>
        <taxon>ecological metagenomes</taxon>
    </lineage>
</organism>
<evidence type="ECO:0000256" key="1">
    <source>
        <dbReference type="ARBA" id="ARBA00023002"/>
    </source>
</evidence>
<dbReference type="AlphaFoldDB" id="A0A382VY50"/>
<evidence type="ECO:0000313" key="3">
    <source>
        <dbReference type="EMBL" id="SVD51526.1"/>
    </source>
</evidence>
<sequence length="281" mass="31842">DLLELKPDAVAIASNGRQQAQQTIQALEAGCHVLSEVPGAFTQEEIIHIAATVERTGKQYMLAENSSFLGFLRYWRRWMVEGRFGAVSMADGEYLHYLPSTLVDEEGNQLTPRQAKEQGRTDLKPVWRSDQPPIQYLTHDLGPLLEVLDDRVVSVNCVEGPWWNPETPLRSDGQYALFKTARGRLIRILVTLNTRRPGAHNYRLFGTQGSVEWYSHEGFCRRIDSTREEKEGWERIDIGTARDDVDEADSGHGGTDIWTAITFTRALLAGRRVPIDVYRMA</sequence>
<keyword evidence="1" id="KW-0560">Oxidoreductase</keyword>
<dbReference type="GO" id="GO:0000166">
    <property type="term" value="F:nucleotide binding"/>
    <property type="evidence" value="ECO:0007669"/>
    <property type="project" value="InterPro"/>
</dbReference>
<dbReference type="InterPro" id="IPR050463">
    <property type="entry name" value="Gfo/Idh/MocA_oxidrdct_glycsds"/>
</dbReference>
<dbReference type="GO" id="GO:0016491">
    <property type="term" value="F:oxidoreductase activity"/>
    <property type="evidence" value="ECO:0007669"/>
    <property type="project" value="UniProtKB-KW"/>
</dbReference>
<dbReference type="InterPro" id="IPR036291">
    <property type="entry name" value="NAD(P)-bd_dom_sf"/>
</dbReference>
<dbReference type="PANTHER" id="PTHR43818:SF11">
    <property type="entry name" value="BCDNA.GH03377"/>
    <property type="match status" value="1"/>
</dbReference>
<dbReference type="SUPFAM" id="SSF51735">
    <property type="entry name" value="NAD(P)-binding Rossmann-fold domains"/>
    <property type="match status" value="1"/>
</dbReference>
<dbReference type="EMBL" id="UINC01155587">
    <property type="protein sequence ID" value="SVD51526.1"/>
    <property type="molecule type" value="Genomic_DNA"/>
</dbReference>
<gene>
    <name evidence="3" type="ORF">METZ01_LOCUS404380</name>
</gene>
<dbReference type="Pfam" id="PF01408">
    <property type="entry name" value="GFO_IDH_MocA"/>
    <property type="match status" value="1"/>
</dbReference>
<proteinExistence type="predicted"/>
<dbReference type="PANTHER" id="PTHR43818">
    <property type="entry name" value="BCDNA.GH03377"/>
    <property type="match status" value="1"/>
</dbReference>
<evidence type="ECO:0000259" key="2">
    <source>
        <dbReference type="Pfam" id="PF01408"/>
    </source>
</evidence>
<feature type="domain" description="Gfo/Idh/MocA-like oxidoreductase N-terminal" evidence="2">
    <location>
        <begin position="6"/>
        <end position="62"/>
    </location>
</feature>
<dbReference type="InterPro" id="IPR000683">
    <property type="entry name" value="Gfo/Idh/MocA-like_OxRdtase_N"/>
</dbReference>
<accession>A0A382VY50</accession>
<dbReference type="Gene3D" id="3.40.50.720">
    <property type="entry name" value="NAD(P)-binding Rossmann-like Domain"/>
    <property type="match status" value="1"/>
</dbReference>
<feature type="non-terminal residue" evidence="3">
    <location>
        <position position="281"/>
    </location>
</feature>
<feature type="non-terminal residue" evidence="3">
    <location>
        <position position="1"/>
    </location>
</feature>
<name>A0A382VY50_9ZZZZ</name>
<protein>
    <recommendedName>
        <fullName evidence="2">Gfo/Idh/MocA-like oxidoreductase N-terminal domain-containing protein</fullName>
    </recommendedName>
</protein>
<dbReference type="Gene3D" id="3.30.360.10">
    <property type="entry name" value="Dihydrodipicolinate Reductase, domain 2"/>
    <property type="match status" value="1"/>
</dbReference>
<reference evidence="3" key="1">
    <citation type="submission" date="2018-05" db="EMBL/GenBank/DDBJ databases">
        <authorList>
            <person name="Lanie J.A."/>
            <person name="Ng W.-L."/>
            <person name="Kazmierczak K.M."/>
            <person name="Andrzejewski T.M."/>
            <person name="Davidsen T.M."/>
            <person name="Wayne K.J."/>
            <person name="Tettelin H."/>
            <person name="Glass J.I."/>
            <person name="Rusch D."/>
            <person name="Podicherti R."/>
            <person name="Tsui H.-C.T."/>
            <person name="Winkler M.E."/>
        </authorList>
    </citation>
    <scope>NUCLEOTIDE SEQUENCE</scope>
</reference>